<organism evidence="1 2">
    <name type="scientific">Camelus bactrianus</name>
    <name type="common">Bactrian camel</name>
    <dbReference type="NCBI Taxonomy" id="9837"/>
    <lineage>
        <taxon>Eukaryota</taxon>
        <taxon>Metazoa</taxon>
        <taxon>Chordata</taxon>
        <taxon>Craniata</taxon>
        <taxon>Vertebrata</taxon>
        <taxon>Euteleostomi</taxon>
        <taxon>Mammalia</taxon>
        <taxon>Eutheria</taxon>
        <taxon>Laurasiatheria</taxon>
        <taxon>Artiodactyla</taxon>
        <taxon>Tylopoda</taxon>
        <taxon>Camelidae</taxon>
        <taxon>Camelus</taxon>
    </lineage>
</organism>
<keyword evidence="1" id="KW-1185">Reference proteome</keyword>
<dbReference type="RefSeq" id="XP_074230582.1">
    <property type="nucleotide sequence ID" value="XM_074374481.1"/>
</dbReference>
<reference evidence="2" key="1">
    <citation type="submission" date="2025-08" db="UniProtKB">
        <authorList>
            <consortium name="RefSeq"/>
        </authorList>
    </citation>
    <scope>IDENTIFICATION</scope>
    <source>
        <tissue evidence="2">Blood</tissue>
    </source>
</reference>
<evidence type="ECO:0000313" key="1">
    <source>
        <dbReference type="Proteomes" id="UP001732780"/>
    </source>
</evidence>
<proteinExistence type="predicted"/>
<gene>
    <name evidence="2" type="primary">LOC141579325</name>
</gene>
<accession>A0AC58R7T7</accession>
<name>A0AC58R7T7_CAMBA</name>
<evidence type="ECO:0000313" key="2">
    <source>
        <dbReference type="RefSeq" id="XP_074230582.1"/>
    </source>
</evidence>
<dbReference type="Proteomes" id="UP001732780">
    <property type="component" value="Chromosome 12"/>
</dbReference>
<sequence>MPSAQKSCEGPKSGGSLGQVGFQVAVKFQGLDLDQWRANSLTHATSNTTNTPTNTHHHGGLEQGLSPGCGQELGHNYDHLFTSLMIKGLPTDFAIEALAKATYERMFRWLVLHINKALDKTKRQGASFIGILDVTGFEIFDAPPLPSRGRGGRLSDVVSLQQLNSFEQLCISCTNGKLQPLFNHLMFVLEQEEYQREGIEWSFISFGLDLQPCIELIEKPAGPPGILALLDEDCWFPKASFPKELRGESDAEGGHPTQVPEAQAAEGRSLFLQHALCRQGEESARRRRCWLDHLQRRRDDSKTMVGAGAQYSGLVTQIMFLEGISSIHVTPPPCKACHHLHFVRSLQQSGRILRLVLCCVPLLGEFCRWGGEICAKGRGSGV</sequence>
<protein>
    <submittedName>
        <fullName evidence="2">Uncharacterized protein LOC141579325</fullName>
    </submittedName>
</protein>